<dbReference type="Proteomes" id="UP000004810">
    <property type="component" value="Unassembled WGS sequence"/>
</dbReference>
<name>J9ESG8_WUCBA</name>
<reference evidence="2" key="1">
    <citation type="submission" date="2012-08" db="EMBL/GenBank/DDBJ databases">
        <title>The Genome Sequence of Wuchereria bancrofti.</title>
        <authorList>
            <person name="Nutman T.B."/>
            <person name="Fink D.L."/>
            <person name="Russ C."/>
            <person name="Young S."/>
            <person name="Zeng Q."/>
            <person name="Koehrsen M."/>
            <person name="Alvarado L."/>
            <person name="Berlin A."/>
            <person name="Chapman S.B."/>
            <person name="Chen Z."/>
            <person name="Freedman E."/>
            <person name="Gellesch M."/>
            <person name="Goldberg J."/>
            <person name="Griggs A."/>
            <person name="Gujja S."/>
            <person name="Heilman E.R."/>
            <person name="Heiman D."/>
            <person name="Hepburn T."/>
            <person name="Howarth C."/>
            <person name="Jen D."/>
            <person name="Larson L."/>
            <person name="Lewis B."/>
            <person name="Mehta T."/>
            <person name="Park D."/>
            <person name="Pearson M."/>
            <person name="Roberts A."/>
            <person name="Saif S."/>
            <person name="Shea T."/>
            <person name="Shenoy N."/>
            <person name="Sisk P."/>
            <person name="Stolte C."/>
            <person name="Sykes S."/>
            <person name="Walk T."/>
            <person name="White J."/>
            <person name="Yandava C."/>
            <person name="Haas B."/>
            <person name="Henn M.R."/>
            <person name="Nusbaum C."/>
            <person name="Birren B."/>
        </authorList>
    </citation>
    <scope>NUCLEOTIDE SEQUENCE [LARGE SCALE GENOMIC DNA]</scope>
    <source>
        <strain evidence="2">NA</strain>
    </source>
</reference>
<organism evidence="1 2">
    <name type="scientific">Wuchereria bancrofti</name>
    <dbReference type="NCBI Taxonomy" id="6293"/>
    <lineage>
        <taxon>Eukaryota</taxon>
        <taxon>Metazoa</taxon>
        <taxon>Ecdysozoa</taxon>
        <taxon>Nematoda</taxon>
        <taxon>Chromadorea</taxon>
        <taxon>Rhabditida</taxon>
        <taxon>Spirurina</taxon>
        <taxon>Spiruromorpha</taxon>
        <taxon>Filarioidea</taxon>
        <taxon>Onchocercidae</taxon>
        <taxon>Wuchereria</taxon>
    </lineage>
</organism>
<dbReference type="EMBL" id="ADBV01006849">
    <property type="protein sequence ID" value="EJW78204.1"/>
    <property type="molecule type" value="Genomic_DNA"/>
</dbReference>
<dbReference type="AlphaFoldDB" id="J9ESG8"/>
<comment type="caution">
    <text evidence="1">The sequence shown here is derived from an EMBL/GenBank/DDBJ whole genome shotgun (WGS) entry which is preliminary data.</text>
</comment>
<sequence>PVGSFPPTVYYRDTYGLQHLIDGCGVQRNHTDSITTVESDDTITTKSTGI</sequence>
<gene>
    <name evidence="1" type="ORF">WUBG_10887</name>
</gene>
<protein>
    <submittedName>
        <fullName evidence="1">Uncharacterized protein</fullName>
    </submittedName>
</protein>
<proteinExistence type="predicted"/>
<evidence type="ECO:0000313" key="1">
    <source>
        <dbReference type="EMBL" id="EJW78204.1"/>
    </source>
</evidence>
<feature type="non-terminal residue" evidence="1">
    <location>
        <position position="1"/>
    </location>
</feature>
<accession>J9ESG8</accession>
<evidence type="ECO:0000313" key="2">
    <source>
        <dbReference type="Proteomes" id="UP000004810"/>
    </source>
</evidence>